<gene>
    <name evidence="2" type="ORF">DF015_32275</name>
</gene>
<dbReference type="Proteomes" id="UP000273734">
    <property type="component" value="Unassembled WGS sequence"/>
</dbReference>
<proteinExistence type="predicted"/>
<dbReference type="EMBL" id="QTNY01000033">
    <property type="protein sequence ID" value="RQP69321.1"/>
    <property type="molecule type" value="Genomic_DNA"/>
</dbReference>
<dbReference type="AlphaFoldDB" id="A0AB74D2P7"/>
<comment type="caution">
    <text evidence="2">The sequence shown here is derived from an EMBL/GenBank/DDBJ whole genome shotgun (WGS) entry which is preliminary data.</text>
</comment>
<protein>
    <submittedName>
        <fullName evidence="2">Uncharacterized protein</fullName>
    </submittedName>
</protein>
<sequence>MLLARRPGADQTHFSAFGRRAQFIRSADTARRALQAPCRTSSVHGPPGLKLHGRRQWNDRIRYSSR</sequence>
<feature type="region of interest" description="Disordered" evidence="1">
    <location>
        <begin position="35"/>
        <end position="66"/>
    </location>
</feature>
<reference evidence="2 3" key="1">
    <citation type="submission" date="2018-08" db="EMBL/GenBank/DDBJ databases">
        <title>Comparative analysis of Burkholderia isolates from Puerto Rico.</title>
        <authorList>
            <person name="Hall C."/>
            <person name="Sahl J."/>
            <person name="Wagner D."/>
        </authorList>
    </citation>
    <scope>NUCLEOTIDE SEQUENCE [LARGE SCALE GENOMIC DNA]</scope>
    <source>
        <strain evidence="2 3">Bp8964</strain>
    </source>
</reference>
<name>A0AB74D2P7_9BURK</name>
<feature type="compositionally biased region" description="Basic and acidic residues" evidence="1">
    <location>
        <begin position="56"/>
        <end position="66"/>
    </location>
</feature>
<evidence type="ECO:0000256" key="1">
    <source>
        <dbReference type="SAM" id="MobiDB-lite"/>
    </source>
</evidence>
<evidence type="ECO:0000313" key="2">
    <source>
        <dbReference type="EMBL" id="RQP69321.1"/>
    </source>
</evidence>
<organism evidence="2 3">
    <name type="scientific">Burkholderia ubonensis</name>
    <dbReference type="NCBI Taxonomy" id="101571"/>
    <lineage>
        <taxon>Bacteria</taxon>
        <taxon>Pseudomonadati</taxon>
        <taxon>Pseudomonadota</taxon>
        <taxon>Betaproteobacteria</taxon>
        <taxon>Burkholderiales</taxon>
        <taxon>Burkholderiaceae</taxon>
        <taxon>Burkholderia</taxon>
        <taxon>Burkholderia cepacia complex</taxon>
    </lineage>
</organism>
<accession>A0AB74D2P7</accession>
<evidence type="ECO:0000313" key="3">
    <source>
        <dbReference type="Proteomes" id="UP000273734"/>
    </source>
</evidence>